<proteinExistence type="predicted"/>
<gene>
    <name evidence="1" type="ORF">CK498_12275</name>
</gene>
<evidence type="ECO:0000313" key="2">
    <source>
        <dbReference type="Proteomes" id="UP000217771"/>
    </source>
</evidence>
<organism evidence="1 2">
    <name type="scientific">Halomonas salipaludis</name>
    <dbReference type="NCBI Taxonomy" id="2032625"/>
    <lineage>
        <taxon>Bacteria</taxon>
        <taxon>Pseudomonadati</taxon>
        <taxon>Pseudomonadota</taxon>
        <taxon>Gammaproteobacteria</taxon>
        <taxon>Oceanospirillales</taxon>
        <taxon>Halomonadaceae</taxon>
        <taxon>Halomonas</taxon>
    </lineage>
</organism>
<dbReference type="AlphaFoldDB" id="A0A2A2EWL5"/>
<name>A0A2A2EWL5_9GAMM</name>
<reference evidence="1 2" key="1">
    <citation type="submission" date="2017-08" db="EMBL/GenBank/DDBJ databases">
        <title>Halomonas alkalisoli sp. nov., isolated from saline alkaline soil.</title>
        <authorList>
            <person name="Wang D."/>
            <person name="Zhang G."/>
        </authorList>
    </citation>
    <scope>NUCLEOTIDE SEQUENCE [LARGE SCALE GENOMIC DNA]</scope>
    <source>
        <strain evidence="1 2">WRN001</strain>
    </source>
</reference>
<accession>A0A2A2EWL5</accession>
<sequence length="346" mass="39185">MSISNLQEFIDFLYSEEFEGVESFDLEDWPRLDIKLDGDRYNGTITPELAKSLYDFYMDLQRAYAYIKYGSPNLQRLTLEDKKLFSSIEYRIEEGSLKVFGELCDQAKAMFDSLKGLTDGMESAHKRTLYIAIVLALLGGYTVKKHFDYESQVAKAEQGRQQQQIMVEGHMHSVDALLEQSKTAINALSEQDRSRVTGALDKLDDGYGGIIRSVPDADYIDISGAAMDGGDIRDYVDNPQADTEAHILEEELSVEQVSKRRFPRISVRVSDLDDNQFTLGFTFGEITRSSYDKIFDSIKNNTTVMVRFNALLTEEGVLHRGTILAVSQGSRIEVDDNDDMEDEETE</sequence>
<protein>
    <submittedName>
        <fullName evidence="1">Uncharacterized protein</fullName>
    </submittedName>
</protein>
<dbReference type="RefSeq" id="WP_095621141.1">
    <property type="nucleotide sequence ID" value="NZ_NSKB01000004.1"/>
</dbReference>
<comment type="caution">
    <text evidence="1">The sequence shown here is derived from an EMBL/GenBank/DDBJ whole genome shotgun (WGS) entry which is preliminary data.</text>
</comment>
<keyword evidence="2" id="KW-1185">Reference proteome</keyword>
<evidence type="ECO:0000313" key="1">
    <source>
        <dbReference type="EMBL" id="PAU76752.1"/>
    </source>
</evidence>
<dbReference type="EMBL" id="NSKB01000004">
    <property type="protein sequence ID" value="PAU76752.1"/>
    <property type="molecule type" value="Genomic_DNA"/>
</dbReference>
<dbReference type="OrthoDB" id="6637242at2"/>
<dbReference type="Proteomes" id="UP000217771">
    <property type="component" value="Unassembled WGS sequence"/>
</dbReference>